<protein>
    <submittedName>
        <fullName evidence="8 10">FAD-binding domain-containing protein</fullName>
    </submittedName>
</protein>
<dbReference type="GO" id="GO:0016491">
    <property type="term" value="F:oxidoreductase activity"/>
    <property type="evidence" value="ECO:0007669"/>
    <property type="project" value="UniProtKB-KW"/>
</dbReference>
<organism evidence="8">
    <name type="scientific">Eremomyces bilateralis CBS 781.70</name>
    <dbReference type="NCBI Taxonomy" id="1392243"/>
    <lineage>
        <taxon>Eukaryota</taxon>
        <taxon>Fungi</taxon>
        <taxon>Dikarya</taxon>
        <taxon>Ascomycota</taxon>
        <taxon>Pezizomycotina</taxon>
        <taxon>Dothideomycetes</taxon>
        <taxon>Dothideomycetes incertae sedis</taxon>
        <taxon>Eremomycetales</taxon>
        <taxon>Eremomycetaceae</taxon>
        <taxon>Eremomyces</taxon>
    </lineage>
</organism>
<evidence type="ECO:0000259" key="7">
    <source>
        <dbReference type="PROSITE" id="PS51387"/>
    </source>
</evidence>
<keyword evidence="5" id="KW-0560">Oxidoreductase</keyword>
<keyword evidence="6" id="KW-0732">Signal</keyword>
<comment type="cofactor">
    <cofactor evidence="1">
        <name>FAD</name>
        <dbReference type="ChEBI" id="CHEBI:57692"/>
    </cofactor>
</comment>
<accession>A0A6G1FSB4</accession>
<comment type="similarity">
    <text evidence="2">Belongs to the oxygen-dependent FAD-linked oxidoreductase family.</text>
</comment>
<dbReference type="Pfam" id="PF08031">
    <property type="entry name" value="BBE"/>
    <property type="match status" value="1"/>
</dbReference>
<evidence type="ECO:0000256" key="2">
    <source>
        <dbReference type="ARBA" id="ARBA00005466"/>
    </source>
</evidence>
<evidence type="ECO:0000256" key="3">
    <source>
        <dbReference type="ARBA" id="ARBA00022630"/>
    </source>
</evidence>
<evidence type="ECO:0000256" key="5">
    <source>
        <dbReference type="ARBA" id="ARBA00023002"/>
    </source>
</evidence>
<keyword evidence="3" id="KW-0285">Flavoprotein</keyword>
<dbReference type="Pfam" id="PF01565">
    <property type="entry name" value="FAD_binding_4"/>
    <property type="match status" value="1"/>
</dbReference>
<dbReference type="EMBL" id="ML975181">
    <property type="protein sequence ID" value="KAF1808610.1"/>
    <property type="molecule type" value="Genomic_DNA"/>
</dbReference>
<evidence type="ECO:0000313" key="9">
    <source>
        <dbReference type="Proteomes" id="UP000504638"/>
    </source>
</evidence>
<dbReference type="AlphaFoldDB" id="A0A6G1FSB4"/>
<dbReference type="InterPro" id="IPR006094">
    <property type="entry name" value="Oxid_FAD_bind_N"/>
</dbReference>
<feature type="chain" id="PRO_5044631552" evidence="6">
    <location>
        <begin position="22"/>
        <end position="502"/>
    </location>
</feature>
<proteinExistence type="inferred from homology"/>
<feature type="domain" description="FAD-binding PCMH-type" evidence="7">
    <location>
        <begin position="58"/>
        <end position="245"/>
    </location>
</feature>
<evidence type="ECO:0000256" key="1">
    <source>
        <dbReference type="ARBA" id="ARBA00001974"/>
    </source>
</evidence>
<dbReference type="PROSITE" id="PS51387">
    <property type="entry name" value="FAD_PCMH"/>
    <property type="match status" value="1"/>
</dbReference>
<dbReference type="GeneID" id="54418880"/>
<dbReference type="RefSeq" id="XP_033530241.1">
    <property type="nucleotide sequence ID" value="XM_033678310.1"/>
</dbReference>
<dbReference type="OrthoDB" id="415825at2759"/>
<dbReference type="GO" id="GO:0071949">
    <property type="term" value="F:FAD binding"/>
    <property type="evidence" value="ECO:0007669"/>
    <property type="project" value="InterPro"/>
</dbReference>
<evidence type="ECO:0000256" key="6">
    <source>
        <dbReference type="SAM" id="SignalP"/>
    </source>
</evidence>
<dbReference type="PANTHER" id="PTHR42973:SF39">
    <property type="entry name" value="FAD-BINDING PCMH-TYPE DOMAIN-CONTAINING PROTEIN"/>
    <property type="match status" value="1"/>
</dbReference>
<dbReference type="InterPro" id="IPR050416">
    <property type="entry name" value="FAD-linked_Oxidoreductase"/>
</dbReference>
<keyword evidence="4" id="KW-0274">FAD</keyword>
<evidence type="ECO:0000256" key="4">
    <source>
        <dbReference type="ARBA" id="ARBA00022827"/>
    </source>
</evidence>
<dbReference type="Gene3D" id="3.30.465.10">
    <property type="match status" value="2"/>
</dbReference>
<reference evidence="8 10" key="1">
    <citation type="submission" date="2020-01" db="EMBL/GenBank/DDBJ databases">
        <authorList>
            <consortium name="DOE Joint Genome Institute"/>
            <person name="Haridas S."/>
            <person name="Albert R."/>
            <person name="Binder M."/>
            <person name="Bloem J."/>
            <person name="Labutti K."/>
            <person name="Salamov A."/>
            <person name="Andreopoulos B."/>
            <person name="Baker S.E."/>
            <person name="Barry K."/>
            <person name="Bills G."/>
            <person name="Bluhm B.H."/>
            <person name="Cannon C."/>
            <person name="Castanera R."/>
            <person name="Culley D.E."/>
            <person name="Daum C."/>
            <person name="Ezra D."/>
            <person name="Gonzalez J.B."/>
            <person name="Henrissat B."/>
            <person name="Kuo A."/>
            <person name="Liang C."/>
            <person name="Lipzen A."/>
            <person name="Lutzoni F."/>
            <person name="Magnuson J."/>
            <person name="Mondo S."/>
            <person name="Nolan M."/>
            <person name="Ohm R."/>
            <person name="Pangilinan J."/>
            <person name="Park H.-J."/>
            <person name="Ramirez L."/>
            <person name="Alfaro M."/>
            <person name="Sun H."/>
            <person name="Tritt A."/>
            <person name="Yoshinaga Y."/>
            <person name="Zwiers L.-H."/>
            <person name="Turgeon B.G."/>
            <person name="Goodwin S.B."/>
            <person name="Spatafora J.W."/>
            <person name="Crous P.W."/>
            <person name="Grigoriev I.V."/>
        </authorList>
    </citation>
    <scope>NUCLEOTIDE SEQUENCE</scope>
    <source>
        <strain evidence="8 10">CBS 781.70</strain>
    </source>
</reference>
<dbReference type="PANTHER" id="PTHR42973">
    <property type="entry name" value="BINDING OXIDOREDUCTASE, PUTATIVE (AFU_ORTHOLOGUE AFUA_1G17690)-RELATED"/>
    <property type="match status" value="1"/>
</dbReference>
<evidence type="ECO:0000313" key="10">
    <source>
        <dbReference type="RefSeq" id="XP_033530241.1"/>
    </source>
</evidence>
<gene>
    <name evidence="8 10" type="ORF">P152DRAFT_452700</name>
</gene>
<reference evidence="10" key="3">
    <citation type="submission" date="2025-04" db="UniProtKB">
        <authorList>
            <consortium name="RefSeq"/>
        </authorList>
    </citation>
    <scope>IDENTIFICATION</scope>
    <source>
        <strain evidence="10">CBS 781.70</strain>
    </source>
</reference>
<dbReference type="InterPro" id="IPR036318">
    <property type="entry name" value="FAD-bd_PCMH-like_sf"/>
</dbReference>
<dbReference type="SUPFAM" id="SSF56176">
    <property type="entry name" value="FAD-binding/transporter-associated domain-like"/>
    <property type="match status" value="1"/>
</dbReference>
<sequence>MISLFPLFLISLSAWGSSVNAQAKNYPGAAGWPTSAAWQELGQATGGRLSKCPATECTSSQGAYVLAAKTAQDVSAGMKFATANKVRVSVKGTGHDFMSSQNRNGGSGSLLIYTRTMKGYQIVPEWVATGAPNGTAPQAAVGIAGGTAFEEVYPFVERERLMIVHGATASVGAAGGWIQGGGHGPLSNQYGMGCDNALEFEIVVPSGAILIANDYQNQDLFFALRGGGGGTFGIVTRLITRAYPLPTMNGIQISVRGRGYLDAMAYLFAMTPNMTDFGLSGYPTMSGSSYSSRLRAPGKTAQEISEFFNPIAERMRQLGVTVSLDQVVDRGTTSKRELFKEAAESEKLKARQLGGLMTSRLLARDALNEGNIPAIRKMLSSVTGGLSSVLPYPNAGGRVAQNRDLDTGLNPAWRDAVMHMIVMGIGGSPVSAMDPLSANHGAYLNEASPSERDWKTTFFGGGEHYARLLEVKKKYDPTNTLWCTPCVGGDLLVERSGRLYDA</sequence>
<dbReference type="InterPro" id="IPR016166">
    <property type="entry name" value="FAD-bd_PCMH"/>
</dbReference>
<dbReference type="InterPro" id="IPR012951">
    <property type="entry name" value="BBE"/>
</dbReference>
<dbReference type="InterPro" id="IPR016169">
    <property type="entry name" value="FAD-bd_PCMH_sub2"/>
</dbReference>
<reference evidence="10" key="2">
    <citation type="submission" date="2020-04" db="EMBL/GenBank/DDBJ databases">
        <authorList>
            <consortium name="NCBI Genome Project"/>
        </authorList>
    </citation>
    <scope>NUCLEOTIDE SEQUENCE</scope>
    <source>
        <strain evidence="10">CBS 781.70</strain>
    </source>
</reference>
<feature type="signal peptide" evidence="6">
    <location>
        <begin position="1"/>
        <end position="21"/>
    </location>
</feature>
<name>A0A6G1FSB4_9PEZI</name>
<dbReference type="Proteomes" id="UP000504638">
    <property type="component" value="Unplaced"/>
</dbReference>
<keyword evidence="9" id="KW-1185">Reference proteome</keyword>
<evidence type="ECO:0000313" key="8">
    <source>
        <dbReference type="EMBL" id="KAF1808610.1"/>
    </source>
</evidence>